<dbReference type="Pfam" id="PF09424">
    <property type="entry name" value="YqeY"/>
    <property type="match status" value="1"/>
</dbReference>
<dbReference type="EMBL" id="UINC01000373">
    <property type="protein sequence ID" value="SUZ54179.1"/>
    <property type="molecule type" value="Genomic_DNA"/>
</dbReference>
<dbReference type="Gene3D" id="1.10.1510.10">
    <property type="entry name" value="Uncharacterised protein YqeY/AIM41 PF09424, N-terminal domain"/>
    <property type="match status" value="1"/>
</dbReference>
<sequence length="145" mass="16030">MLNQLQKELVVAMKAGEKAKMMGLRNIIGKLKAAKIDKGESLTDEESLKILKSAAKQLKESIDQYQKGGRDDLAEEEAYELSLLEKYLPEQLSEEIIRETVKNIVENTGAESIQDMGQVMGAAMKEFAGSADGKLVQKIVQEELS</sequence>
<dbReference type="Gene3D" id="1.10.10.410">
    <property type="match status" value="1"/>
</dbReference>
<dbReference type="PANTHER" id="PTHR28055:SF1">
    <property type="entry name" value="ALTERED INHERITANCE OF MITOCHONDRIA PROTEIN 41, MITOCHONDRIAL"/>
    <property type="match status" value="1"/>
</dbReference>
<dbReference type="AlphaFoldDB" id="A0A381NIF3"/>
<protein>
    <recommendedName>
        <fullName evidence="2">Asn/Gln amidotransferase domain-containing protein</fullName>
    </recommendedName>
</protein>
<dbReference type="InterPro" id="IPR019004">
    <property type="entry name" value="YqeY/Aim41"/>
</dbReference>
<dbReference type="SUPFAM" id="SSF89095">
    <property type="entry name" value="GatB/YqeY motif"/>
    <property type="match status" value="1"/>
</dbReference>
<dbReference type="InterPro" id="IPR023168">
    <property type="entry name" value="GatB_Yqey_C_2"/>
</dbReference>
<name>A0A381NIF3_9ZZZZ</name>
<reference evidence="1" key="1">
    <citation type="submission" date="2018-05" db="EMBL/GenBank/DDBJ databases">
        <authorList>
            <person name="Lanie J.A."/>
            <person name="Ng W.-L."/>
            <person name="Kazmierczak K.M."/>
            <person name="Andrzejewski T.M."/>
            <person name="Davidsen T.M."/>
            <person name="Wayne K.J."/>
            <person name="Tettelin H."/>
            <person name="Glass J.I."/>
            <person name="Rusch D."/>
            <person name="Podicherti R."/>
            <person name="Tsui H.-C.T."/>
            <person name="Winkler M.E."/>
        </authorList>
    </citation>
    <scope>NUCLEOTIDE SEQUENCE</scope>
</reference>
<gene>
    <name evidence="1" type="ORF">METZ01_LOCUS7033</name>
</gene>
<organism evidence="1">
    <name type="scientific">marine metagenome</name>
    <dbReference type="NCBI Taxonomy" id="408172"/>
    <lineage>
        <taxon>unclassified sequences</taxon>
        <taxon>metagenomes</taxon>
        <taxon>ecological metagenomes</taxon>
    </lineage>
</organism>
<evidence type="ECO:0008006" key="2">
    <source>
        <dbReference type="Google" id="ProtNLM"/>
    </source>
</evidence>
<proteinExistence type="predicted"/>
<dbReference type="InterPro" id="IPR042184">
    <property type="entry name" value="YqeY/Aim41_N"/>
</dbReference>
<accession>A0A381NIF3</accession>
<dbReference type="PANTHER" id="PTHR28055">
    <property type="entry name" value="ALTERED INHERITANCE OF MITOCHONDRIA PROTEIN 41, MITOCHONDRIAL"/>
    <property type="match status" value="1"/>
</dbReference>
<dbReference type="InterPro" id="IPR003789">
    <property type="entry name" value="Asn/Gln_tRNA_amidoTrase-B-like"/>
</dbReference>
<evidence type="ECO:0000313" key="1">
    <source>
        <dbReference type="EMBL" id="SUZ54179.1"/>
    </source>
</evidence>
<dbReference type="GO" id="GO:0016884">
    <property type="term" value="F:carbon-nitrogen ligase activity, with glutamine as amido-N-donor"/>
    <property type="evidence" value="ECO:0007669"/>
    <property type="project" value="InterPro"/>
</dbReference>